<keyword evidence="2" id="KW-0472">Membrane</keyword>
<evidence type="ECO:0000256" key="2">
    <source>
        <dbReference type="SAM" id="Phobius"/>
    </source>
</evidence>
<gene>
    <name evidence="3" type="ORF">VC83_05152</name>
</gene>
<dbReference type="GeneID" id="36288219"/>
<name>A0A177A8U5_9PEZI</name>
<feature type="transmembrane region" description="Helical" evidence="2">
    <location>
        <begin position="119"/>
        <end position="141"/>
    </location>
</feature>
<dbReference type="VEuPathDB" id="FungiDB:GMDG_05901"/>
<sequence>MSVVVAFKSRKVQIATAFSPTTMLSRRIGRIQRLGAVAQIAHPASAIQKRCLSQADVEDPNMNGGYLNPPPIKRQFRDPNGDWWDKQQRRNYGEPVHEDDDILGLFSPEEYTHTKPATAFFQIGCFITAVFGLCGVVYVLYPDKQSYPKEYEGGLEKELGGPGVTRARKAGDPYQ</sequence>
<dbReference type="PANTHER" id="PTHR12840:SF1">
    <property type="entry name" value="NADH DEHYDROGENASE [UBIQUINONE] 1 BETA SUBCOMPLEX SUBUNIT 8, MITOCHONDRIAL"/>
    <property type="match status" value="1"/>
</dbReference>
<keyword evidence="2" id="KW-1133">Transmembrane helix</keyword>
<evidence type="ECO:0008006" key="4">
    <source>
        <dbReference type="Google" id="ProtNLM"/>
    </source>
</evidence>
<dbReference type="GO" id="GO:0005739">
    <property type="term" value="C:mitochondrion"/>
    <property type="evidence" value="ECO:0007669"/>
    <property type="project" value="InterPro"/>
</dbReference>
<evidence type="ECO:0000313" key="3">
    <source>
        <dbReference type="EMBL" id="OAF58557.1"/>
    </source>
</evidence>
<proteinExistence type="predicted"/>
<accession>A0A177A8U5</accession>
<dbReference type="OrthoDB" id="2014058at2759"/>
<keyword evidence="2" id="KW-0812">Transmembrane</keyword>
<feature type="region of interest" description="Disordered" evidence="1">
    <location>
        <begin position="152"/>
        <end position="175"/>
    </location>
</feature>
<protein>
    <recommendedName>
        <fullName evidence="4">NADH dehydrogenase (Ubiquinone) 1 beta subcomplex 8</fullName>
    </recommendedName>
</protein>
<dbReference type="EMBL" id="KV441396">
    <property type="protein sequence ID" value="OAF58557.1"/>
    <property type="molecule type" value="Genomic_DNA"/>
</dbReference>
<dbReference type="eggNOG" id="ENOG502S52G">
    <property type="taxonomic scope" value="Eukaryota"/>
</dbReference>
<organism evidence="3">
    <name type="scientific">Pseudogymnoascus destructans</name>
    <dbReference type="NCBI Taxonomy" id="655981"/>
    <lineage>
        <taxon>Eukaryota</taxon>
        <taxon>Fungi</taxon>
        <taxon>Dikarya</taxon>
        <taxon>Ascomycota</taxon>
        <taxon>Pezizomycotina</taxon>
        <taxon>Leotiomycetes</taxon>
        <taxon>Thelebolales</taxon>
        <taxon>Thelebolaceae</taxon>
        <taxon>Pseudogymnoascus</taxon>
    </lineage>
</organism>
<dbReference type="InterPro" id="IPR008699">
    <property type="entry name" value="NDUFB8"/>
</dbReference>
<reference evidence="3" key="1">
    <citation type="submission" date="2016-03" db="EMBL/GenBank/DDBJ databases">
        <title>Updated assembly of Pseudogymnoascus destructans, the fungus causing white-nose syndrome of bats.</title>
        <authorList>
            <person name="Palmer J.M."/>
            <person name="Drees K.P."/>
            <person name="Foster J.T."/>
            <person name="Lindner D.L."/>
        </authorList>
    </citation>
    <scope>NUCLEOTIDE SEQUENCE [LARGE SCALE GENOMIC DNA]</scope>
    <source>
        <strain evidence="3">20631-21</strain>
    </source>
</reference>
<dbReference type="Pfam" id="PF05821">
    <property type="entry name" value="NDUF_B8"/>
    <property type="match status" value="1"/>
</dbReference>
<dbReference type="AlphaFoldDB" id="A0A177A8U5"/>
<dbReference type="Proteomes" id="UP000077154">
    <property type="component" value="Unassembled WGS sequence"/>
</dbReference>
<evidence type="ECO:0000256" key="1">
    <source>
        <dbReference type="SAM" id="MobiDB-lite"/>
    </source>
</evidence>
<dbReference type="RefSeq" id="XP_024323842.1">
    <property type="nucleotide sequence ID" value="XM_024468777.1"/>
</dbReference>
<dbReference type="PANTHER" id="PTHR12840">
    <property type="entry name" value="NADH-UBIQUINONE OXIDOREDUCTASE ASHI SUBUNIT"/>
    <property type="match status" value="1"/>
</dbReference>